<dbReference type="Gene3D" id="3.40.80.10">
    <property type="entry name" value="Peptidoglycan recognition protein-like"/>
    <property type="match status" value="1"/>
</dbReference>
<dbReference type="InterPro" id="IPR036505">
    <property type="entry name" value="Amidase/PGRP_sf"/>
</dbReference>
<accession>A0A934VIY2</accession>
<dbReference type="GO" id="GO:0009253">
    <property type="term" value="P:peptidoglycan catabolic process"/>
    <property type="evidence" value="ECO:0007669"/>
    <property type="project" value="InterPro"/>
</dbReference>
<sequence length="235" mass="26480">MKKFLSLLTLPLLGLSFSGCSTSEPELRAYQYRGSTTYVSSGSNARSARALLSEVRLRRDIISRGARGRTNKHMSPRYITIHSTQNWSRGADSSRHALALKNSKLGRISWHYTTDDRQAVQHLPTSEQGNHADHDGPGNKYSIGIEMCEHPGCSRAATMDRTAKLAAYLMVEHNIPLSRVVPHYHWPRWGKNPPNKNCPHFLMTNGRPGAKWQAFLAKVNRYHRQISGGSSYARR</sequence>
<dbReference type="Proteomes" id="UP000604083">
    <property type="component" value="Unassembled WGS sequence"/>
</dbReference>
<keyword evidence="5" id="KW-0178">Competence</keyword>
<evidence type="ECO:0000259" key="8">
    <source>
        <dbReference type="SMART" id="SM00644"/>
    </source>
</evidence>
<dbReference type="Pfam" id="PF01510">
    <property type="entry name" value="Amidase_2"/>
    <property type="match status" value="1"/>
</dbReference>
<feature type="chain" id="PRO_5036874501" description="N-acetylmuramoyl-L-alanine amidase" evidence="7">
    <location>
        <begin position="24"/>
        <end position="235"/>
    </location>
</feature>
<dbReference type="SMART" id="SM00644">
    <property type="entry name" value="Ami_2"/>
    <property type="match status" value="1"/>
</dbReference>
<dbReference type="InterPro" id="IPR051206">
    <property type="entry name" value="NAMLAA_amidase_2"/>
</dbReference>
<evidence type="ECO:0000256" key="2">
    <source>
        <dbReference type="ARBA" id="ARBA00011901"/>
    </source>
</evidence>
<dbReference type="GO" id="GO:0008745">
    <property type="term" value="F:N-acetylmuramoyl-L-alanine amidase activity"/>
    <property type="evidence" value="ECO:0007669"/>
    <property type="project" value="UniProtKB-EC"/>
</dbReference>
<comment type="catalytic activity">
    <reaction evidence="1">
        <text>Hydrolyzes the link between N-acetylmuramoyl residues and L-amino acid residues in certain cell-wall glycopeptides.</text>
        <dbReference type="EC" id="3.5.1.28"/>
    </reaction>
</comment>
<feature type="signal peptide" evidence="7">
    <location>
        <begin position="1"/>
        <end position="23"/>
    </location>
</feature>
<keyword evidence="7" id="KW-0732">Signal</keyword>
<evidence type="ECO:0000256" key="5">
    <source>
        <dbReference type="ARBA" id="ARBA00023287"/>
    </source>
</evidence>
<dbReference type="GO" id="GO:0030435">
    <property type="term" value="P:sporulation resulting in formation of a cellular spore"/>
    <property type="evidence" value="ECO:0007669"/>
    <property type="project" value="UniProtKB-KW"/>
</dbReference>
<dbReference type="PANTHER" id="PTHR30417">
    <property type="entry name" value="N-ACETYLMURAMOYL-L-ALANINE AMIDASE AMID"/>
    <property type="match status" value="1"/>
</dbReference>
<evidence type="ECO:0000256" key="1">
    <source>
        <dbReference type="ARBA" id="ARBA00001561"/>
    </source>
</evidence>
<name>A0A934VIY2_9BACT</name>
<dbReference type="GO" id="GO:0071555">
    <property type="term" value="P:cell wall organization"/>
    <property type="evidence" value="ECO:0007669"/>
    <property type="project" value="UniProtKB-KW"/>
</dbReference>
<evidence type="ECO:0000256" key="6">
    <source>
        <dbReference type="ARBA" id="ARBA00023316"/>
    </source>
</evidence>
<comment type="caution">
    <text evidence="9">The sequence shown here is derived from an EMBL/GenBank/DDBJ whole genome shotgun (WGS) entry which is preliminary data.</text>
</comment>
<proteinExistence type="predicted"/>
<gene>
    <name evidence="9" type="ORF">JIN78_15960</name>
</gene>
<feature type="domain" description="N-acetylmuramoyl-L-alanine amidase" evidence="8">
    <location>
        <begin position="66"/>
        <end position="209"/>
    </location>
</feature>
<keyword evidence="10" id="KW-1185">Reference proteome</keyword>
<keyword evidence="3" id="KW-0378">Hydrolase</keyword>
<evidence type="ECO:0000313" key="10">
    <source>
        <dbReference type="Proteomes" id="UP000604083"/>
    </source>
</evidence>
<evidence type="ECO:0000256" key="7">
    <source>
        <dbReference type="SAM" id="SignalP"/>
    </source>
</evidence>
<dbReference type="RefSeq" id="WP_200393000.1">
    <property type="nucleotide sequence ID" value="NZ_JAENIO010000062.1"/>
</dbReference>
<dbReference type="EC" id="3.5.1.28" evidence="2"/>
<dbReference type="SUPFAM" id="SSF55846">
    <property type="entry name" value="N-acetylmuramoyl-L-alanine amidase-like"/>
    <property type="match status" value="1"/>
</dbReference>
<organism evidence="9 10">
    <name type="scientific">Roseibacillus ishigakijimensis</name>
    <dbReference type="NCBI Taxonomy" id="454146"/>
    <lineage>
        <taxon>Bacteria</taxon>
        <taxon>Pseudomonadati</taxon>
        <taxon>Verrucomicrobiota</taxon>
        <taxon>Verrucomicrobiia</taxon>
        <taxon>Verrucomicrobiales</taxon>
        <taxon>Verrucomicrobiaceae</taxon>
        <taxon>Roseibacillus</taxon>
    </lineage>
</organism>
<dbReference type="EMBL" id="JAENIO010000062">
    <property type="protein sequence ID" value="MBK1835563.1"/>
    <property type="molecule type" value="Genomic_DNA"/>
</dbReference>
<dbReference type="PANTHER" id="PTHR30417:SF11">
    <property type="entry name" value="N-ACETYLMURAMOYL-L-ALANINE AMIDASE XLYA"/>
    <property type="match status" value="1"/>
</dbReference>
<evidence type="ECO:0000256" key="3">
    <source>
        <dbReference type="ARBA" id="ARBA00022801"/>
    </source>
</evidence>
<keyword evidence="4" id="KW-0749">Sporulation</keyword>
<dbReference type="CDD" id="cd06583">
    <property type="entry name" value="PGRP"/>
    <property type="match status" value="1"/>
</dbReference>
<dbReference type="GO" id="GO:0030420">
    <property type="term" value="P:establishment of competence for transformation"/>
    <property type="evidence" value="ECO:0007669"/>
    <property type="project" value="UniProtKB-KW"/>
</dbReference>
<dbReference type="InterPro" id="IPR002502">
    <property type="entry name" value="Amidase_domain"/>
</dbReference>
<reference evidence="9" key="1">
    <citation type="submission" date="2021-01" db="EMBL/GenBank/DDBJ databases">
        <title>Modified the classification status of verrucomicrobia.</title>
        <authorList>
            <person name="Feng X."/>
        </authorList>
    </citation>
    <scope>NUCLEOTIDE SEQUENCE</scope>
    <source>
        <strain evidence="9">KCTC 12986</strain>
    </source>
</reference>
<dbReference type="PROSITE" id="PS51257">
    <property type="entry name" value="PROKAR_LIPOPROTEIN"/>
    <property type="match status" value="1"/>
</dbReference>
<dbReference type="AlphaFoldDB" id="A0A934VIY2"/>
<evidence type="ECO:0000256" key="4">
    <source>
        <dbReference type="ARBA" id="ARBA00022969"/>
    </source>
</evidence>
<protein>
    <recommendedName>
        <fullName evidence="2">N-acetylmuramoyl-L-alanine amidase</fullName>
        <ecNumber evidence="2">3.5.1.28</ecNumber>
    </recommendedName>
</protein>
<keyword evidence="6" id="KW-0961">Cell wall biogenesis/degradation</keyword>
<evidence type="ECO:0000313" key="9">
    <source>
        <dbReference type="EMBL" id="MBK1835563.1"/>
    </source>
</evidence>
<dbReference type="GO" id="GO:0009254">
    <property type="term" value="P:peptidoglycan turnover"/>
    <property type="evidence" value="ECO:0007669"/>
    <property type="project" value="TreeGrafter"/>
</dbReference>